<dbReference type="GeneID" id="301681951"/>
<reference evidence="7 8" key="1">
    <citation type="journal article" date="2019" name="J Genomics">
        <title>The Draft Genome of a Hydrogen-producing Cyanobacterium, Arthrospira platensis NIES-46.</title>
        <authorList>
            <person name="Suzuki S."/>
            <person name="Yamaguchi H."/>
            <person name="Kawachi M."/>
        </authorList>
    </citation>
    <scope>NUCLEOTIDE SEQUENCE [LARGE SCALE GENOMIC DNA]</scope>
    <source>
        <strain evidence="7 8">NIES-46</strain>
    </source>
</reference>
<keyword evidence="4" id="KW-0274">FAD</keyword>
<dbReference type="PRINTS" id="PR00368">
    <property type="entry name" value="FADPNR"/>
</dbReference>
<keyword evidence="8" id="KW-1185">Reference proteome</keyword>
<dbReference type="InterPro" id="IPR051169">
    <property type="entry name" value="NADH-Q_oxidoreductase"/>
</dbReference>
<evidence type="ECO:0000313" key="8">
    <source>
        <dbReference type="Proteomes" id="UP000326169"/>
    </source>
</evidence>
<protein>
    <recommendedName>
        <fullName evidence="6">FAD/NAD(P)-binding domain-containing protein</fullName>
    </recommendedName>
</protein>
<evidence type="ECO:0000259" key="6">
    <source>
        <dbReference type="Pfam" id="PF07992"/>
    </source>
</evidence>
<organism evidence="7 8">
    <name type="scientific">Limnospira platensis NIES-46</name>
    <dbReference type="NCBI Taxonomy" id="1236695"/>
    <lineage>
        <taxon>Bacteria</taxon>
        <taxon>Bacillati</taxon>
        <taxon>Cyanobacteriota</taxon>
        <taxon>Cyanophyceae</taxon>
        <taxon>Oscillatoriophycideae</taxon>
        <taxon>Oscillatoriales</taxon>
        <taxon>Sirenicapillariaceae</taxon>
        <taxon>Limnospira</taxon>
    </lineage>
</organism>
<proteinExistence type="inferred from homology"/>
<evidence type="ECO:0000313" key="7">
    <source>
        <dbReference type="EMBL" id="GCE92996.1"/>
    </source>
</evidence>
<dbReference type="InterPro" id="IPR036188">
    <property type="entry name" value="FAD/NAD-bd_sf"/>
</dbReference>
<name>A0A5M3T5B6_LIMPL</name>
<evidence type="ECO:0000256" key="2">
    <source>
        <dbReference type="ARBA" id="ARBA00005272"/>
    </source>
</evidence>
<dbReference type="PANTHER" id="PTHR42913:SF9">
    <property type="entry name" value="SLR1591 PROTEIN"/>
    <property type="match status" value="1"/>
</dbReference>
<dbReference type="InterPro" id="IPR023753">
    <property type="entry name" value="FAD/NAD-binding_dom"/>
</dbReference>
<dbReference type="PANTHER" id="PTHR42913">
    <property type="entry name" value="APOPTOSIS-INDUCING FACTOR 1"/>
    <property type="match status" value="1"/>
</dbReference>
<dbReference type="Gene3D" id="3.50.50.100">
    <property type="match status" value="1"/>
</dbReference>
<evidence type="ECO:0000256" key="4">
    <source>
        <dbReference type="ARBA" id="ARBA00022827"/>
    </source>
</evidence>
<evidence type="ECO:0000256" key="5">
    <source>
        <dbReference type="ARBA" id="ARBA00023002"/>
    </source>
</evidence>
<evidence type="ECO:0000256" key="1">
    <source>
        <dbReference type="ARBA" id="ARBA00001974"/>
    </source>
</evidence>
<dbReference type="RefSeq" id="WP_152088408.1">
    <property type="nucleotide sequence ID" value="NZ_BIMW01000058.1"/>
</dbReference>
<feature type="domain" description="FAD/NAD(P)-binding" evidence="6">
    <location>
        <begin position="9"/>
        <end position="320"/>
    </location>
</feature>
<dbReference type="Pfam" id="PF07992">
    <property type="entry name" value="Pyr_redox_2"/>
    <property type="match status" value="1"/>
</dbReference>
<keyword evidence="5" id="KW-0560">Oxidoreductase</keyword>
<dbReference type="Proteomes" id="UP000326169">
    <property type="component" value="Unassembled WGS sequence"/>
</dbReference>
<sequence length="390" mass="43366">MFSVTPVKDLVLIGGGHSHVIVLKQLAINPIPRLRLTLISDVYHTPYSGMLPGYIAGLYKFNDCHIDVQALANLAKARLLIDRAIGLDLQTNQVLCANRPPVPFDILSIDIGSTPGTMTVPGVQQQAIPVKPIAKFLDHWDKIVETVRENPREKMRLAVVGGGAGGVELTLAIFSRLQQIYGLHSQLPENHLELHLFQKSDRLIPQRHPGVSQRLQKLISSRGINLHLGETVTEIEGKSPHSIHCESGLTVKCDRLFWVTQARAATWLKDAGLATDDQGFILVNDYLQSISHPDIFAAGDIATMLNHPRPKAGVFAVRQGKPLAENLGRKANQQPLKPYRPQKEFLILISTGDQQAIASRGCFRLGPHPLIWQWKDHIDRQFMNNFTQLD</sequence>
<dbReference type="EMBL" id="BIMW01000058">
    <property type="protein sequence ID" value="GCE92996.1"/>
    <property type="molecule type" value="Genomic_DNA"/>
</dbReference>
<comment type="caution">
    <text evidence="7">The sequence shown here is derived from an EMBL/GenBank/DDBJ whole genome shotgun (WGS) entry which is preliminary data.</text>
</comment>
<gene>
    <name evidence="7" type="ORF">NIES46_10450</name>
</gene>
<comment type="similarity">
    <text evidence="2">Belongs to the NADH dehydrogenase family.</text>
</comment>
<dbReference type="NCBIfam" id="TIGR03169">
    <property type="entry name" value="Nterm_to_SelD"/>
    <property type="match status" value="1"/>
</dbReference>
<evidence type="ECO:0000256" key="3">
    <source>
        <dbReference type="ARBA" id="ARBA00022630"/>
    </source>
</evidence>
<comment type="cofactor">
    <cofactor evidence="1">
        <name>FAD</name>
        <dbReference type="ChEBI" id="CHEBI:57692"/>
    </cofactor>
</comment>
<accession>A0A5M3T5B6</accession>
<dbReference type="InterPro" id="IPR017584">
    <property type="entry name" value="Pyridine_nucleo_diS_OxRdtase_N"/>
</dbReference>
<dbReference type="SUPFAM" id="SSF51905">
    <property type="entry name" value="FAD/NAD(P)-binding domain"/>
    <property type="match status" value="2"/>
</dbReference>
<keyword evidence="3" id="KW-0285">Flavoprotein</keyword>